<dbReference type="EMBL" id="JARJCW010000023">
    <property type="protein sequence ID" value="KAJ7212592.1"/>
    <property type="molecule type" value="Genomic_DNA"/>
</dbReference>
<proteinExistence type="predicted"/>
<accession>A0AAD6VIL4</accession>
<comment type="caution">
    <text evidence="2">The sequence shown here is derived from an EMBL/GenBank/DDBJ whole genome shotgun (WGS) entry which is preliminary data.</text>
</comment>
<name>A0AAD6VIL4_9AGAR</name>
<feature type="compositionally biased region" description="Low complexity" evidence="1">
    <location>
        <begin position="194"/>
        <end position="207"/>
    </location>
</feature>
<dbReference type="AlphaFoldDB" id="A0AAD6VIL4"/>
<protein>
    <submittedName>
        <fullName evidence="2">Uncharacterized protein</fullName>
    </submittedName>
</protein>
<feature type="region of interest" description="Disordered" evidence="1">
    <location>
        <begin position="171"/>
        <end position="225"/>
    </location>
</feature>
<reference evidence="2" key="1">
    <citation type="submission" date="2023-03" db="EMBL/GenBank/DDBJ databases">
        <title>Massive genome expansion in bonnet fungi (Mycena s.s.) driven by repeated elements and novel gene families across ecological guilds.</title>
        <authorList>
            <consortium name="Lawrence Berkeley National Laboratory"/>
            <person name="Harder C.B."/>
            <person name="Miyauchi S."/>
            <person name="Viragh M."/>
            <person name="Kuo A."/>
            <person name="Thoen E."/>
            <person name="Andreopoulos B."/>
            <person name="Lu D."/>
            <person name="Skrede I."/>
            <person name="Drula E."/>
            <person name="Henrissat B."/>
            <person name="Morin E."/>
            <person name="Kohler A."/>
            <person name="Barry K."/>
            <person name="LaButti K."/>
            <person name="Morin E."/>
            <person name="Salamov A."/>
            <person name="Lipzen A."/>
            <person name="Mereny Z."/>
            <person name="Hegedus B."/>
            <person name="Baldrian P."/>
            <person name="Stursova M."/>
            <person name="Weitz H."/>
            <person name="Taylor A."/>
            <person name="Grigoriev I.V."/>
            <person name="Nagy L.G."/>
            <person name="Martin F."/>
            <person name="Kauserud H."/>
        </authorList>
    </citation>
    <scope>NUCLEOTIDE SEQUENCE</scope>
    <source>
        <strain evidence="2">9144</strain>
    </source>
</reference>
<sequence length="446" mass="47718">MPRNAPRCSRTLPGVRCCCPPMPGVTAASRHPGGGRTARRARLGARAAPCRCAARAAPRCTSVYELRTAAPTADRRAWTALCAAQCEVLKTAWQQRRRTAPRRIEMRRQRCRVSRGVALRACARSHNVERAHGATRGVEAAVRGFETERAAVRRGASRRWCWASKPKFRERTQRARAAQGGSDTGACARDSGVAGRRAAAQAAATPASTMGLRRQRGVSKTSPRTLRAAATLERASATRALPVAGQRRRRRRLRRRPWARTRCLFRGAPAPARGVENQGPSVGNGSACGVVGRCGASLDGGSTGYVENQGGGDAPSVGKRPVCGQRHGVLRDWRRGPVIDAWWAGSPLVQNLGSILQARNPLKEGGGDAITRGHIVSYAKAAPVRGEGHHFRPRRQGQLLARADAPSARGISGAPFSTHRNPYYVYVGASAAPLACESPSACSAPR</sequence>
<evidence type="ECO:0000256" key="1">
    <source>
        <dbReference type="SAM" id="MobiDB-lite"/>
    </source>
</evidence>
<gene>
    <name evidence="2" type="ORF">GGX14DRAFT_393496</name>
</gene>
<keyword evidence="3" id="KW-1185">Reference proteome</keyword>
<dbReference type="Proteomes" id="UP001219525">
    <property type="component" value="Unassembled WGS sequence"/>
</dbReference>
<evidence type="ECO:0000313" key="3">
    <source>
        <dbReference type="Proteomes" id="UP001219525"/>
    </source>
</evidence>
<evidence type="ECO:0000313" key="2">
    <source>
        <dbReference type="EMBL" id="KAJ7212592.1"/>
    </source>
</evidence>
<organism evidence="2 3">
    <name type="scientific">Mycena pura</name>
    <dbReference type="NCBI Taxonomy" id="153505"/>
    <lineage>
        <taxon>Eukaryota</taxon>
        <taxon>Fungi</taxon>
        <taxon>Dikarya</taxon>
        <taxon>Basidiomycota</taxon>
        <taxon>Agaricomycotina</taxon>
        <taxon>Agaricomycetes</taxon>
        <taxon>Agaricomycetidae</taxon>
        <taxon>Agaricales</taxon>
        <taxon>Marasmiineae</taxon>
        <taxon>Mycenaceae</taxon>
        <taxon>Mycena</taxon>
    </lineage>
</organism>